<evidence type="ECO:0000256" key="1">
    <source>
        <dbReference type="SAM" id="MobiDB-lite"/>
    </source>
</evidence>
<name>A0A3N0Y8D8_ANAGA</name>
<sequence>MDERIQALENQHTTSPSPIPFTSGVRSQATLASTSQTTESPNFLPRRILSSAVPTASLGVPFFPPAAAITPQLRAQILAGNDINLVKILLCSESSDKRVVDCGVVSVVLKESDPRLSKSLTMAEFNITFGVFRDVICEIQPERRQELDIYLAFISDLAMSYGGTLFYEYHKSFSAKAAMYIQCFSQRLDWSVVDLALISRHFTGYRTLSCSLCG</sequence>
<keyword evidence="3" id="KW-1185">Reference proteome</keyword>
<proteinExistence type="predicted"/>
<organism evidence="2 3">
    <name type="scientific">Anabarilius grahami</name>
    <name type="common">Kanglang fish</name>
    <name type="synonym">Barilius grahami</name>
    <dbReference type="NCBI Taxonomy" id="495550"/>
    <lineage>
        <taxon>Eukaryota</taxon>
        <taxon>Metazoa</taxon>
        <taxon>Chordata</taxon>
        <taxon>Craniata</taxon>
        <taxon>Vertebrata</taxon>
        <taxon>Euteleostomi</taxon>
        <taxon>Actinopterygii</taxon>
        <taxon>Neopterygii</taxon>
        <taxon>Teleostei</taxon>
        <taxon>Ostariophysi</taxon>
        <taxon>Cypriniformes</taxon>
        <taxon>Xenocyprididae</taxon>
        <taxon>Xenocypridinae</taxon>
        <taxon>Xenocypridinae incertae sedis</taxon>
        <taxon>Anabarilius</taxon>
    </lineage>
</organism>
<comment type="caution">
    <text evidence="2">The sequence shown here is derived from an EMBL/GenBank/DDBJ whole genome shotgun (WGS) entry which is preliminary data.</text>
</comment>
<accession>A0A3N0Y8D8</accession>
<dbReference type="AlphaFoldDB" id="A0A3N0Y8D8"/>
<protein>
    <submittedName>
        <fullName evidence="2">Uncharacterized protein</fullName>
    </submittedName>
</protein>
<evidence type="ECO:0000313" key="2">
    <source>
        <dbReference type="EMBL" id="ROL42493.1"/>
    </source>
</evidence>
<dbReference type="Proteomes" id="UP000281406">
    <property type="component" value="Unassembled WGS sequence"/>
</dbReference>
<dbReference type="OrthoDB" id="8921930at2759"/>
<gene>
    <name evidence="2" type="ORF">DPX16_9616</name>
</gene>
<dbReference type="EMBL" id="RJVU01049603">
    <property type="protein sequence ID" value="ROL42493.1"/>
    <property type="molecule type" value="Genomic_DNA"/>
</dbReference>
<feature type="region of interest" description="Disordered" evidence="1">
    <location>
        <begin position="1"/>
        <end position="24"/>
    </location>
</feature>
<evidence type="ECO:0000313" key="3">
    <source>
        <dbReference type="Proteomes" id="UP000281406"/>
    </source>
</evidence>
<reference evidence="2 3" key="1">
    <citation type="submission" date="2018-10" db="EMBL/GenBank/DDBJ databases">
        <title>Genome assembly for a Yunnan-Guizhou Plateau 3E fish, Anabarilius grahami (Regan), and its evolutionary and genetic applications.</title>
        <authorList>
            <person name="Jiang W."/>
        </authorList>
    </citation>
    <scope>NUCLEOTIDE SEQUENCE [LARGE SCALE GENOMIC DNA]</scope>
    <source>
        <strain evidence="2">AG-KIZ</strain>
        <tissue evidence="2">Muscle</tissue>
    </source>
</reference>